<proteinExistence type="predicted"/>
<gene>
    <name evidence="2" type="ORF">PBS003_LOCUS5032</name>
</gene>
<dbReference type="InterPro" id="IPR013103">
    <property type="entry name" value="RVT_2"/>
</dbReference>
<name>A0AAU9LE25_9STRA</name>
<reference evidence="2" key="1">
    <citation type="submission" date="2021-11" db="EMBL/GenBank/DDBJ databases">
        <authorList>
            <person name="Islam A."/>
            <person name="Islam S."/>
            <person name="Flora M.S."/>
            <person name="Rahman M."/>
            <person name="Ziaur R.M."/>
            <person name="Epstein J.H."/>
            <person name="Hassan M."/>
            <person name="Klassen M."/>
            <person name="Woodard K."/>
            <person name="Webb A."/>
            <person name="Webby R.J."/>
            <person name="El Zowalaty M.E."/>
        </authorList>
    </citation>
    <scope>NUCLEOTIDE SEQUENCE</scope>
    <source>
        <strain evidence="2">Pbs3</strain>
    </source>
</reference>
<dbReference type="Pfam" id="PF07727">
    <property type="entry name" value="RVT_2"/>
    <property type="match status" value="1"/>
</dbReference>
<accession>A0AAU9LE25</accession>
<dbReference type="Proteomes" id="UP001160483">
    <property type="component" value="Unassembled WGS sequence"/>
</dbReference>
<organism evidence="2 3">
    <name type="scientific">Peronospora belbahrii</name>
    <dbReference type="NCBI Taxonomy" id="622444"/>
    <lineage>
        <taxon>Eukaryota</taxon>
        <taxon>Sar</taxon>
        <taxon>Stramenopiles</taxon>
        <taxon>Oomycota</taxon>
        <taxon>Peronosporomycetes</taxon>
        <taxon>Peronosporales</taxon>
        <taxon>Peronosporaceae</taxon>
        <taxon>Peronospora</taxon>
    </lineage>
</organism>
<sequence length="93" mass="10548">MQVPEREIEGVGVKPSREVALLLKKSLYGLKQAGRLWSKLLHQKLIEEGFKQCTTDVCLYDKQEGDSWTVVGNAIDQGPKRCEKVFETLDLVE</sequence>
<evidence type="ECO:0000259" key="1">
    <source>
        <dbReference type="Pfam" id="PF07727"/>
    </source>
</evidence>
<protein>
    <recommendedName>
        <fullName evidence="1">Reverse transcriptase Ty1/copia-type domain-containing protein</fullName>
    </recommendedName>
</protein>
<dbReference type="EMBL" id="CAKKTJ010000229">
    <property type="protein sequence ID" value="CAH0478331.1"/>
    <property type="molecule type" value="Genomic_DNA"/>
</dbReference>
<feature type="domain" description="Reverse transcriptase Ty1/copia-type" evidence="1">
    <location>
        <begin position="18"/>
        <end position="76"/>
    </location>
</feature>
<evidence type="ECO:0000313" key="3">
    <source>
        <dbReference type="Proteomes" id="UP001160483"/>
    </source>
</evidence>
<comment type="caution">
    <text evidence="2">The sequence shown here is derived from an EMBL/GenBank/DDBJ whole genome shotgun (WGS) entry which is preliminary data.</text>
</comment>
<dbReference type="AlphaFoldDB" id="A0AAU9LE25"/>
<evidence type="ECO:0000313" key="2">
    <source>
        <dbReference type="EMBL" id="CAH0478331.1"/>
    </source>
</evidence>